<dbReference type="Proteomes" id="UP000827892">
    <property type="component" value="Chromosome X"/>
</dbReference>
<dbReference type="AlphaFoldDB" id="A0AAE8ZSW4"/>
<sequence>MVLSTSQPTCDKKIIEKILLIVNIIFPSHFDQMDAELILKSEKKTTIFLRILIKNQELRFEQLITLKTERIQTNLICFNQTKL</sequence>
<proteinExistence type="predicted"/>
<evidence type="ECO:0000313" key="2">
    <source>
        <dbReference type="Proteomes" id="UP000827892"/>
    </source>
</evidence>
<reference evidence="1 2" key="1">
    <citation type="submission" date="2022-05" db="EMBL/GenBank/DDBJ databases">
        <title>Chromosome-level reference genomes for two strains of Caenorhabditis briggsae: an improved platform for comparative genomics.</title>
        <authorList>
            <person name="Stevens L."/>
            <person name="Andersen E.C."/>
        </authorList>
    </citation>
    <scope>NUCLEOTIDE SEQUENCE [LARGE SCALE GENOMIC DNA]</scope>
    <source>
        <strain evidence="1">QX1410_ONT</strain>
        <tissue evidence="1">Whole-organism</tissue>
    </source>
</reference>
<evidence type="ECO:0000313" key="1">
    <source>
        <dbReference type="EMBL" id="ULT79357.1"/>
    </source>
</evidence>
<organism evidence="1 2">
    <name type="scientific">Caenorhabditis briggsae</name>
    <dbReference type="NCBI Taxonomy" id="6238"/>
    <lineage>
        <taxon>Eukaryota</taxon>
        <taxon>Metazoa</taxon>
        <taxon>Ecdysozoa</taxon>
        <taxon>Nematoda</taxon>
        <taxon>Chromadorea</taxon>
        <taxon>Rhabditida</taxon>
        <taxon>Rhabditina</taxon>
        <taxon>Rhabditomorpha</taxon>
        <taxon>Rhabditoidea</taxon>
        <taxon>Rhabditidae</taxon>
        <taxon>Peloderinae</taxon>
        <taxon>Caenorhabditis</taxon>
    </lineage>
</organism>
<protein>
    <submittedName>
        <fullName evidence="1">Uncharacterized protein</fullName>
    </submittedName>
</protein>
<gene>
    <name evidence="1" type="ORF">L3Y34_010174</name>
</gene>
<dbReference type="EMBL" id="CP090896">
    <property type="protein sequence ID" value="ULT79357.1"/>
    <property type="molecule type" value="Genomic_DNA"/>
</dbReference>
<accession>A0AAE8ZSW4</accession>
<name>A0AAE8ZSW4_CAEBR</name>